<proteinExistence type="predicted"/>
<comment type="caution">
    <text evidence="1">The sequence shown here is derived from an EMBL/GenBank/DDBJ whole genome shotgun (WGS) entry which is preliminary data.</text>
</comment>
<sequence>MIDFEQLKHSHPAQSCLDSFDLFVGERK</sequence>
<dbReference type="AlphaFoldDB" id="A3ZVQ8"/>
<evidence type="ECO:0000313" key="1">
    <source>
        <dbReference type="EMBL" id="EAQ79404.1"/>
    </source>
</evidence>
<gene>
    <name evidence="1" type="ORF">DSM3645_02973</name>
</gene>
<reference evidence="1 2" key="1">
    <citation type="submission" date="2006-02" db="EMBL/GenBank/DDBJ databases">
        <authorList>
            <person name="Amann R."/>
            <person name="Ferriera S."/>
            <person name="Johnson J."/>
            <person name="Kravitz S."/>
            <person name="Halpern A."/>
            <person name="Remington K."/>
            <person name="Beeson K."/>
            <person name="Tran B."/>
            <person name="Rogers Y.-H."/>
            <person name="Friedman R."/>
            <person name="Venter J.C."/>
        </authorList>
    </citation>
    <scope>NUCLEOTIDE SEQUENCE [LARGE SCALE GENOMIC DNA]</scope>
    <source>
        <strain evidence="1 2">DSM 3645</strain>
    </source>
</reference>
<dbReference type="HOGENOM" id="CLU_3412400_0_0_0"/>
<protein>
    <submittedName>
        <fullName evidence="1">Uncharacterized protein</fullName>
    </submittedName>
</protein>
<accession>A3ZVQ8</accession>
<dbReference type="STRING" id="314230.DSM3645_02973"/>
<dbReference type="EMBL" id="AANZ01000014">
    <property type="protein sequence ID" value="EAQ79404.1"/>
    <property type="molecule type" value="Genomic_DNA"/>
</dbReference>
<organism evidence="1 2">
    <name type="scientific">Blastopirellula marina DSM 3645</name>
    <dbReference type="NCBI Taxonomy" id="314230"/>
    <lineage>
        <taxon>Bacteria</taxon>
        <taxon>Pseudomonadati</taxon>
        <taxon>Planctomycetota</taxon>
        <taxon>Planctomycetia</taxon>
        <taxon>Pirellulales</taxon>
        <taxon>Pirellulaceae</taxon>
        <taxon>Blastopirellula</taxon>
    </lineage>
</organism>
<dbReference type="Proteomes" id="UP000004358">
    <property type="component" value="Unassembled WGS sequence"/>
</dbReference>
<evidence type="ECO:0000313" key="2">
    <source>
        <dbReference type="Proteomes" id="UP000004358"/>
    </source>
</evidence>
<name>A3ZVQ8_9BACT</name>